<feature type="non-terminal residue" evidence="1">
    <location>
        <position position="1"/>
    </location>
</feature>
<name>W1XXH3_9ZZZZ</name>
<feature type="non-terminal residue" evidence="1">
    <location>
        <position position="129"/>
    </location>
</feature>
<accession>W1XXH3</accession>
<gene>
    <name evidence="1" type="ORF">Q604_UNBC10754G0001</name>
</gene>
<sequence>KKQSLQFSMNFKKGRDGYPISTPSRKYWNADDWRRIISNATIGQFDANNKLITDPKYITPNNPKGYAPTLYGDSRNPGYHNLFALDGHYGSYSKFKNCKLCFLLNSWSIRALKPSSRHLEPVRVATSPV</sequence>
<keyword evidence="1" id="KW-0675">Receptor</keyword>
<comment type="caution">
    <text evidence="1">The sequence shown here is derived from an EMBL/GenBank/DDBJ whole genome shotgun (WGS) entry which is preliminary data.</text>
</comment>
<proteinExistence type="predicted"/>
<protein>
    <submittedName>
        <fullName evidence="1">TonB-dependent receptor plug</fullName>
    </submittedName>
</protein>
<dbReference type="AlphaFoldDB" id="W1XXH3"/>
<reference evidence="1" key="1">
    <citation type="submission" date="2013-12" db="EMBL/GenBank/DDBJ databases">
        <title>A Varibaculum cambriense genome reconstructed from a premature infant gut community with otherwise low bacterial novelty that shifts toward anaerobic metabolism during the third week of life.</title>
        <authorList>
            <person name="Brown C.T."/>
            <person name="Sharon I."/>
            <person name="Thomas B.C."/>
            <person name="Castelle C.J."/>
            <person name="Morowitz M.J."/>
            <person name="Banfield J.F."/>
        </authorList>
    </citation>
    <scope>NUCLEOTIDE SEQUENCE</scope>
</reference>
<organism evidence="1">
    <name type="scientific">human gut metagenome</name>
    <dbReference type="NCBI Taxonomy" id="408170"/>
    <lineage>
        <taxon>unclassified sequences</taxon>
        <taxon>metagenomes</taxon>
        <taxon>organismal metagenomes</taxon>
    </lineage>
</organism>
<evidence type="ECO:0000313" key="1">
    <source>
        <dbReference type="EMBL" id="ETJ34831.1"/>
    </source>
</evidence>
<dbReference type="EMBL" id="AZMM01010754">
    <property type="protein sequence ID" value="ETJ34831.1"/>
    <property type="molecule type" value="Genomic_DNA"/>
</dbReference>